<dbReference type="Proteomes" id="UP000070089">
    <property type="component" value="Unassembled WGS sequence"/>
</dbReference>
<dbReference type="AlphaFoldDB" id="A0A132NZ81"/>
<evidence type="ECO:0000313" key="2">
    <source>
        <dbReference type="Proteomes" id="UP000070089"/>
    </source>
</evidence>
<dbReference type="VEuPathDB" id="GiardiaDB:QR46_0563"/>
<reference evidence="1 2" key="1">
    <citation type="journal article" date="2015" name="Mol. Biochem. Parasitol.">
        <title>Identification of polymorphic genes for use in assemblage B genotyping assays through comparative genomics of multiple assemblage B Giardia duodenalis isolates.</title>
        <authorList>
            <person name="Wielinga C."/>
            <person name="Thompson R.C."/>
            <person name="Monis P."/>
            <person name="Ryan U."/>
        </authorList>
    </citation>
    <scope>NUCLEOTIDE SEQUENCE [LARGE SCALE GENOMIC DNA]</scope>
    <source>
        <strain evidence="1 2">BAH15c1</strain>
    </source>
</reference>
<comment type="caution">
    <text evidence="1">The sequence shown here is derived from an EMBL/GenBank/DDBJ whole genome shotgun (WGS) entry which is preliminary data.</text>
</comment>
<accession>A0A132NZ81</accession>
<gene>
    <name evidence="1" type="ORF">QR46_0563</name>
</gene>
<protein>
    <submittedName>
        <fullName evidence="1">Uncharacterized protein</fullName>
    </submittedName>
</protein>
<organism evidence="1 2">
    <name type="scientific">Giardia duodenalis assemblage B</name>
    <dbReference type="NCBI Taxonomy" id="1394984"/>
    <lineage>
        <taxon>Eukaryota</taxon>
        <taxon>Metamonada</taxon>
        <taxon>Diplomonadida</taxon>
        <taxon>Hexamitidae</taxon>
        <taxon>Giardiinae</taxon>
        <taxon>Giardia</taxon>
    </lineage>
</organism>
<proteinExistence type="predicted"/>
<evidence type="ECO:0000313" key="1">
    <source>
        <dbReference type="EMBL" id="KWX15363.1"/>
    </source>
</evidence>
<name>A0A132NZ81_GIAIN</name>
<sequence length="127" mass="14324">MPFHIAVHPRPHQLEELHRVLLHLQYLLDVFLCVSSSGKTNHRNILSAWTSFRPLSNAPNERLSPRRSNNFLSARSPMHTIEQIQRSNTSASKLISKRPLPQFTVDGIVAGAIEFNPIKSAPLKNGQ</sequence>
<dbReference type="EMBL" id="JXTI01000009">
    <property type="protein sequence ID" value="KWX15363.1"/>
    <property type="molecule type" value="Genomic_DNA"/>
</dbReference>